<dbReference type="InterPro" id="IPR011006">
    <property type="entry name" value="CheY-like_superfamily"/>
</dbReference>
<accession>A0ABT6XRB4</accession>
<dbReference type="InterPro" id="IPR052893">
    <property type="entry name" value="TCS_response_regulator"/>
</dbReference>
<protein>
    <submittedName>
        <fullName evidence="3">Response regulator</fullName>
    </submittedName>
</protein>
<sequence length="137" mass="15939">MLEKIFCVDDDPITLMLCRKVIERVAFAKEVLTAKNGEEAFAYFKGLAQQHLENKDMAYPKLTLLDLNMPVMNGWEFLDQYLAYGYQDLFKEAKFIVLSSTIDPQDVEKTKNYPMVSDFLSKPITREVLEELKLKMK</sequence>
<name>A0ABT6XRB4_9FLAO</name>
<comment type="caution">
    <text evidence="3">The sequence shown here is derived from an EMBL/GenBank/DDBJ whole genome shotgun (WGS) entry which is preliminary data.</text>
</comment>
<feature type="modified residue" description="4-aspartylphosphate" evidence="1">
    <location>
        <position position="66"/>
    </location>
</feature>
<dbReference type="PROSITE" id="PS50110">
    <property type="entry name" value="RESPONSE_REGULATORY"/>
    <property type="match status" value="1"/>
</dbReference>
<dbReference type="EMBL" id="JASGBP010000005">
    <property type="protein sequence ID" value="MDI9257601.1"/>
    <property type="molecule type" value="Genomic_DNA"/>
</dbReference>
<organism evidence="3 4">
    <name type="scientific">Flavobacterium sedimenticola</name>
    <dbReference type="NCBI Taxonomy" id="3043286"/>
    <lineage>
        <taxon>Bacteria</taxon>
        <taxon>Pseudomonadati</taxon>
        <taxon>Bacteroidota</taxon>
        <taxon>Flavobacteriia</taxon>
        <taxon>Flavobacteriales</taxon>
        <taxon>Flavobacteriaceae</taxon>
        <taxon>Flavobacterium</taxon>
    </lineage>
</organism>
<evidence type="ECO:0000259" key="2">
    <source>
        <dbReference type="PROSITE" id="PS50110"/>
    </source>
</evidence>
<gene>
    <name evidence="3" type="ORF">QHT84_09255</name>
</gene>
<reference evidence="3 4" key="1">
    <citation type="submission" date="2023-05" db="EMBL/GenBank/DDBJ databases">
        <title>Flavobacterium sedimenti sp. nov., isolated from the sediment.</title>
        <authorList>
            <person name="Wu N."/>
        </authorList>
    </citation>
    <scope>NUCLEOTIDE SEQUENCE [LARGE SCALE GENOMIC DNA]</scope>
    <source>
        <strain evidence="3 4">YZ-48</strain>
    </source>
</reference>
<keyword evidence="1" id="KW-0597">Phosphoprotein</keyword>
<dbReference type="Pfam" id="PF00072">
    <property type="entry name" value="Response_reg"/>
    <property type="match status" value="1"/>
</dbReference>
<proteinExistence type="predicted"/>
<feature type="domain" description="Response regulatory" evidence="2">
    <location>
        <begin position="4"/>
        <end position="137"/>
    </location>
</feature>
<dbReference type="PANTHER" id="PTHR44520:SF2">
    <property type="entry name" value="RESPONSE REGULATOR RCP1"/>
    <property type="match status" value="1"/>
</dbReference>
<dbReference type="Proteomes" id="UP001230035">
    <property type="component" value="Unassembled WGS sequence"/>
</dbReference>
<dbReference type="PANTHER" id="PTHR44520">
    <property type="entry name" value="RESPONSE REGULATOR RCP1-RELATED"/>
    <property type="match status" value="1"/>
</dbReference>
<dbReference type="InterPro" id="IPR001789">
    <property type="entry name" value="Sig_transdc_resp-reg_receiver"/>
</dbReference>
<dbReference type="SMART" id="SM00448">
    <property type="entry name" value="REC"/>
    <property type="match status" value="1"/>
</dbReference>
<evidence type="ECO:0000313" key="4">
    <source>
        <dbReference type="Proteomes" id="UP001230035"/>
    </source>
</evidence>
<evidence type="ECO:0000256" key="1">
    <source>
        <dbReference type="PROSITE-ProRule" id="PRU00169"/>
    </source>
</evidence>
<evidence type="ECO:0000313" key="3">
    <source>
        <dbReference type="EMBL" id="MDI9257601.1"/>
    </source>
</evidence>
<dbReference type="SUPFAM" id="SSF52172">
    <property type="entry name" value="CheY-like"/>
    <property type="match status" value="1"/>
</dbReference>
<dbReference type="RefSeq" id="WP_283239279.1">
    <property type="nucleotide sequence ID" value="NZ_JASGBP010000005.1"/>
</dbReference>
<keyword evidence="4" id="KW-1185">Reference proteome</keyword>
<dbReference type="Gene3D" id="3.40.50.2300">
    <property type="match status" value="1"/>
</dbReference>